<organism evidence="1 2">
    <name type="scientific">Sporothrix schenckii 1099-18</name>
    <dbReference type="NCBI Taxonomy" id="1397361"/>
    <lineage>
        <taxon>Eukaryota</taxon>
        <taxon>Fungi</taxon>
        <taxon>Dikarya</taxon>
        <taxon>Ascomycota</taxon>
        <taxon>Pezizomycotina</taxon>
        <taxon>Sordariomycetes</taxon>
        <taxon>Sordariomycetidae</taxon>
        <taxon>Ophiostomatales</taxon>
        <taxon>Ophiostomataceae</taxon>
        <taxon>Sporothrix</taxon>
    </lineage>
</organism>
<dbReference type="Proteomes" id="UP000033710">
    <property type="component" value="Unassembled WGS sequence"/>
</dbReference>
<evidence type="ECO:0000313" key="1">
    <source>
        <dbReference type="EMBL" id="KJR88331.1"/>
    </source>
</evidence>
<dbReference type="EMBL" id="AXCR01000004">
    <property type="protein sequence ID" value="KJR88331.1"/>
    <property type="molecule type" value="Genomic_DNA"/>
</dbReference>
<dbReference type="GeneID" id="27669743"/>
<sequence>MAFQYFLTNMDDTFDVAEPNEKECHDDTMEHLCRRARKHAELWACDVCELLHDIDMNDIPLSSGMDAVYGDDHKAKMAQAGHETMTHQSGISHHQIQMALKLTRLVQTGRASSFKDYLSKLTEAYAMMDMVTMRRTSAISLTPRIDGLPNSFTPKIAKDQNDSLHFLLQRLYQLDASQNSVCINVCPHIQITKEQILSKKNSCGRCKHCATSYVSSATQVRVFHDFGSESSPADLSWQAHLKSHVKKQGSDRVRFGQNKQSMESLFGETMQKGSAVSTPQEKRSHKMHSVLHKMKTAMKPALSFDF</sequence>
<dbReference type="KEGG" id="ssck:SPSK_07811"/>
<dbReference type="VEuPathDB" id="FungiDB:SPSK_07811"/>
<gene>
    <name evidence="1" type="ORF">SPSK_07811</name>
</gene>
<name>A0A0F2MJH0_SPOSC</name>
<dbReference type="RefSeq" id="XP_016591007.1">
    <property type="nucleotide sequence ID" value="XM_016734466.1"/>
</dbReference>
<protein>
    <submittedName>
        <fullName evidence="1">Uncharacterized protein</fullName>
    </submittedName>
</protein>
<reference evidence="1 2" key="1">
    <citation type="journal article" date="2014" name="BMC Genomics">
        <title>Comparative genomics of the major fungal agents of human and animal Sporotrichosis: Sporothrix schenckii and Sporothrix brasiliensis.</title>
        <authorList>
            <person name="Teixeira M.M."/>
            <person name="de Almeida L.G."/>
            <person name="Kubitschek-Barreira P."/>
            <person name="Alves F.L."/>
            <person name="Kioshima E.S."/>
            <person name="Abadio A.K."/>
            <person name="Fernandes L."/>
            <person name="Derengowski L.S."/>
            <person name="Ferreira K.S."/>
            <person name="Souza R.C."/>
            <person name="Ruiz J.C."/>
            <person name="de Andrade N.C."/>
            <person name="Paes H.C."/>
            <person name="Nicola A.M."/>
            <person name="Albuquerque P."/>
            <person name="Gerber A.L."/>
            <person name="Martins V.P."/>
            <person name="Peconick L.D."/>
            <person name="Neto A.V."/>
            <person name="Chaucanez C.B."/>
            <person name="Silva P.A."/>
            <person name="Cunha O.L."/>
            <person name="de Oliveira F.F."/>
            <person name="dos Santos T.C."/>
            <person name="Barros A.L."/>
            <person name="Soares M.A."/>
            <person name="de Oliveira L.M."/>
            <person name="Marini M.M."/>
            <person name="Villalobos-Duno H."/>
            <person name="Cunha M.M."/>
            <person name="de Hoog S."/>
            <person name="da Silveira J.F."/>
            <person name="Henrissat B."/>
            <person name="Nino-Vega G.A."/>
            <person name="Cisalpino P.S."/>
            <person name="Mora-Montes H.M."/>
            <person name="Almeida S.R."/>
            <person name="Stajich J.E."/>
            <person name="Lopes-Bezerra L.M."/>
            <person name="Vasconcelos A.T."/>
            <person name="Felipe M.S."/>
        </authorList>
    </citation>
    <scope>NUCLEOTIDE SEQUENCE [LARGE SCALE GENOMIC DNA]</scope>
    <source>
        <strain evidence="1 2">1099-18</strain>
    </source>
</reference>
<dbReference type="OrthoDB" id="3766406at2759"/>
<proteinExistence type="predicted"/>
<dbReference type="AlphaFoldDB" id="A0A0F2MJH0"/>
<accession>A0A0F2MJH0</accession>
<comment type="caution">
    <text evidence="1">The sequence shown here is derived from an EMBL/GenBank/DDBJ whole genome shotgun (WGS) entry which is preliminary data.</text>
</comment>
<reference evidence="1 2" key="2">
    <citation type="journal article" date="2015" name="Eukaryot. Cell">
        <title>Asexual propagation of a virulent clone complex in a human and feline outbreak of sporotrichosis.</title>
        <authorList>
            <person name="Teixeira Mde M."/>
            <person name="Rodrigues A.M."/>
            <person name="Tsui C.K."/>
            <person name="de Almeida L.G."/>
            <person name="Van Diepeningen A.D."/>
            <person name="van den Ende B.G."/>
            <person name="Fernandes G.F."/>
            <person name="Kano R."/>
            <person name="Hamelin R.C."/>
            <person name="Lopes-Bezerra L.M."/>
            <person name="Vasconcelos A.T."/>
            <person name="de Hoog S."/>
            <person name="de Camargo Z.P."/>
            <person name="Felipe M.S."/>
        </authorList>
    </citation>
    <scope>NUCLEOTIDE SEQUENCE [LARGE SCALE GENOMIC DNA]</scope>
    <source>
        <strain evidence="1 2">1099-18</strain>
    </source>
</reference>
<evidence type="ECO:0000313" key="2">
    <source>
        <dbReference type="Proteomes" id="UP000033710"/>
    </source>
</evidence>